<feature type="domain" description="Disease resistance N-terminal" evidence="4">
    <location>
        <begin position="5"/>
        <end position="89"/>
    </location>
</feature>
<keyword evidence="3" id="KW-0611">Plant defense</keyword>
<dbReference type="Pfam" id="PF23598">
    <property type="entry name" value="LRR_14"/>
    <property type="match status" value="1"/>
</dbReference>
<dbReference type="CDD" id="cd14798">
    <property type="entry name" value="RX-CC_like"/>
    <property type="match status" value="1"/>
</dbReference>
<dbReference type="AlphaFoldDB" id="A0AAW0LLZ7"/>
<keyword evidence="2" id="KW-0547">Nucleotide-binding</keyword>
<dbReference type="GO" id="GO:0006952">
    <property type="term" value="P:defense response"/>
    <property type="evidence" value="ECO:0007669"/>
    <property type="project" value="UniProtKB-KW"/>
</dbReference>
<name>A0AAW0LLZ7_QUESU</name>
<accession>A0AAW0LLZ7</accession>
<feature type="domain" description="Disease resistance R13L4/SHOC-2-like LRR" evidence="5">
    <location>
        <begin position="247"/>
        <end position="416"/>
    </location>
</feature>
<evidence type="ECO:0000259" key="5">
    <source>
        <dbReference type="Pfam" id="PF23598"/>
    </source>
</evidence>
<dbReference type="InterPro" id="IPR041118">
    <property type="entry name" value="Rx_N"/>
</dbReference>
<sequence length="561" mass="63770">MTDIVVTFLLENLTRLLTQEAKLLYGVEDQVGLLKNDLSLINVFLQKTAGNRHDNLVKVLVSQIRDVAYEAEDVIDTFILTETEHRKRNFLGQAIHSYDRISALHKVANEIERIKNVMNEINNNMSKYGIEISESSGANTEAAKILHRRRRYVEEDHVYSVNKDMLKGTLVENLKGIEEKNDEEFRMELFGFLEHIQDRHLKSSLISIHHANRLCISSNHCEPSNIRSLIGFGGVAGHESPLDKLWESNKLVRVVDLRNMGICCLIPKSIENMTLLRYLSIRSNKLHVIPESICNLWNLETMDMRNFDSAKEGGKSTIQCLPKGIWKLQKLRHLYMDGPTSLPRTGNQAGLPNLQVLTGIAIDQDSESLFAKARFPNVRKLGLFSLKAVDSELLSSLHPLHELQTLKIYKHFKLSSPTSFQLSLTKITLVDADLSEAIIRVLGCLTNLRILKAVTARADHVYMDISLNLNESSFSKLEVLKMVHMHVLQWTMAKGAMPSLQRLVIERCLFVCLPPVELWSLPGLQDVEVLHPCSKFANVLQQLQTRDGRKFQVYPPLDPTM</sequence>
<dbReference type="Gene3D" id="3.80.10.10">
    <property type="entry name" value="Ribonuclease Inhibitor"/>
    <property type="match status" value="1"/>
</dbReference>
<evidence type="ECO:0000313" key="6">
    <source>
        <dbReference type="EMBL" id="KAK7851952.1"/>
    </source>
</evidence>
<dbReference type="Gene3D" id="1.20.5.4130">
    <property type="match status" value="1"/>
</dbReference>
<comment type="caution">
    <text evidence="6">The sequence shown here is derived from an EMBL/GenBank/DDBJ whole genome shotgun (WGS) entry which is preliminary data.</text>
</comment>
<keyword evidence="7" id="KW-1185">Reference proteome</keyword>
<dbReference type="EMBL" id="PKMF04000081">
    <property type="protein sequence ID" value="KAK7851952.1"/>
    <property type="molecule type" value="Genomic_DNA"/>
</dbReference>
<evidence type="ECO:0000256" key="1">
    <source>
        <dbReference type="ARBA" id="ARBA00022737"/>
    </source>
</evidence>
<dbReference type="Pfam" id="PF18052">
    <property type="entry name" value="Rx_N"/>
    <property type="match status" value="1"/>
</dbReference>
<keyword evidence="1" id="KW-0677">Repeat</keyword>
<dbReference type="PANTHER" id="PTHR15140:SF37">
    <property type="entry name" value="UBIQUITIN-LIKE DOMAIN-CONTAINING PROTEIN"/>
    <property type="match status" value="1"/>
</dbReference>
<gene>
    <name evidence="6" type="primary">R1B-16_1</name>
    <name evidence="6" type="ORF">CFP56_040515</name>
</gene>
<reference evidence="6 7" key="1">
    <citation type="journal article" date="2018" name="Sci. Data">
        <title>The draft genome sequence of cork oak.</title>
        <authorList>
            <person name="Ramos A.M."/>
            <person name="Usie A."/>
            <person name="Barbosa P."/>
            <person name="Barros P.M."/>
            <person name="Capote T."/>
            <person name="Chaves I."/>
            <person name="Simoes F."/>
            <person name="Abreu I."/>
            <person name="Carrasquinho I."/>
            <person name="Faro C."/>
            <person name="Guimaraes J.B."/>
            <person name="Mendonca D."/>
            <person name="Nobrega F."/>
            <person name="Rodrigues L."/>
            <person name="Saibo N.J.M."/>
            <person name="Varela M.C."/>
            <person name="Egas C."/>
            <person name="Matos J."/>
            <person name="Miguel C.M."/>
            <person name="Oliveira M.M."/>
            <person name="Ricardo C.P."/>
            <person name="Goncalves S."/>
        </authorList>
    </citation>
    <scope>NUCLEOTIDE SEQUENCE [LARGE SCALE GENOMIC DNA]</scope>
    <source>
        <strain evidence="7">cv. HL8</strain>
    </source>
</reference>
<evidence type="ECO:0000256" key="3">
    <source>
        <dbReference type="ARBA" id="ARBA00022821"/>
    </source>
</evidence>
<dbReference type="InterPro" id="IPR032675">
    <property type="entry name" value="LRR_dom_sf"/>
</dbReference>
<evidence type="ECO:0000313" key="7">
    <source>
        <dbReference type="Proteomes" id="UP000237347"/>
    </source>
</evidence>
<protein>
    <submittedName>
        <fullName evidence="6">Late blight resistance protein like protein r1b-16</fullName>
    </submittedName>
</protein>
<dbReference type="SUPFAM" id="SSF52058">
    <property type="entry name" value="L domain-like"/>
    <property type="match status" value="1"/>
</dbReference>
<dbReference type="Proteomes" id="UP000237347">
    <property type="component" value="Unassembled WGS sequence"/>
</dbReference>
<dbReference type="GO" id="GO:0000166">
    <property type="term" value="F:nucleotide binding"/>
    <property type="evidence" value="ECO:0007669"/>
    <property type="project" value="UniProtKB-KW"/>
</dbReference>
<dbReference type="PANTHER" id="PTHR15140">
    <property type="entry name" value="TUBULIN-SPECIFIC CHAPERONE E"/>
    <property type="match status" value="1"/>
</dbReference>
<dbReference type="InterPro" id="IPR055414">
    <property type="entry name" value="LRR_R13L4/SHOC2-like"/>
</dbReference>
<dbReference type="InterPro" id="IPR038005">
    <property type="entry name" value="RX-like_CC"/>
</dbReference>
<evidence type="ECO:0000256" key="2">
    <source>
        <dbReference type="ARBA" id="ARBA00022741"/>
    </source>
</evidence>
<organism evidence="6 7">
    <name type="scientific">Quercus suber</name>
    <name type="common">Cork oak</name>
    <dbReference type="NCBI Taxonomy" id="58331"/>
    <lineage>
        <taxon>Eukaryota</taxon>
        <taxon>Viridiplantae</taxon>
        <taxon>Streptophyta</taxon>
        <taxon>Embryophyta</taxon>
        <taxon>Tracheophyta</taxon>
        <taxon>Spermatophyta</taxon>
        <taxon>Magnoliopsida</taxon>
        <taxon>eudicotyledons</taxon>
        <taxon>Gunneridae</taxon>
        <taxon>Pentapetalae</taxon>
        <taxon>rosids</taxon>
        <taxon>fabids</taxon>
        <taxon>Fagales</taxon>
        <taxon>Fagaceae</taxon>
        <taxon>Quercus</taxon>
    </lineage>
</organism>
<proteinExistence type="predicted"/>
<evidence type="ECO:0000259" key="4">
    <source>
        <dbReference type="Pfam" id="PF18052"/>
    </source>
</evidence>